<dbReference type="PANTHER" id="PTHR37919">
    <property type="entry name" value="PROTEIN CBG05606"/>
    <property type="match status" value="1"/>
</dbReference>
<evidence type="ECO:0000313" key="3">
    <source>
        <dbReference type="Proteomes" id="UP000054053"/>
    </source>
</evidence>
<evidence type="ECO:0000313" key="2">
    <source>
        <dbReference type="EMBL" id="GAO13083.1"/>
    </source>
</evidence>
<dbReference type="Proteomes" id="UP000054053">
    <property type="component" value="Unassembled WGS sequence"/>
</dbReference>
<protein>
    <recommendedName>
        <fullName evidence="4">C6 transcription factor</fullName>
    </recommendedName>
</protein>
<dbReference type="AlphaFoldDB" id="A0A1B5KQW4"/>
<dbReference type="PANTHER" id="PTHR37919:SF2">
    <property type="entry name" value="EXPERA DOMAIN-CONTAINING PROTEIN"/>
    <property type="match status" value="1"/>
</dbReference>
<comment type="caution">
    <text evidence="2">The sequence shown here is derived from an EMBL/GenBank/DDBJ whole genome shotgun (WGS) entry which is preliminary data.</text>
</comment>
<keyword evidence="1" id="KW-0472">Membrane</keyword>
<gene>
    <name evidence="2" type="ORF">UVI_02024450</name>
</gene>
<keyword evidence="1" id="KW-1133">Transmembrane helix</keyword>
<accession>A0A1B5KQW4</accession>
<feature type="transmembrane region" description="Helical" evidence="1">
    <location>
        <begin position="150"/>
        <end position="172"/>
    </location>
</feature>
<dbReference type="EMBL" id="BBTG02000010">
    <property type="protein sequence ID" value="GAO13083.1"/>
    <property type="molecule type" value="Genomic_DNA"/>
</dbReference>
<feature type="transmembrane region" description="Helical" evidence="1">
    <location>
        <begin position="70"/>
        <end position="89"/>
    </location>
</feature>
<proteinExistence type="predicted"/>
<evidence type="ECO:0000256" key="1">
    <source>
        <dbReference type="SAM" id="Phobius"/>
    </source>
</evidence>
<sequence length="190" mass="21202">MARAFTHTPPFWALVWMAVSLPLVAWDTLYVLGRPHTMPGGCCHWPWSPYKLYGEIDHVYGWKAFRDRSGFTGAQALLNLVETAMYLAYLRLWRSRRQPAGAVAGRVGALALLLGFSAAVMTLSKTVLYWAHEYFSGFANIGHNAVADLVLLWIVPKFVSGAWLVGPSYMIYALGSEILDNLEGVHVKKD</sequence>
<feature type="transmembrane region" description="Helical" evidence="1">
    <location>
        <begin position="12"/>
        <end position="32"/>
    </location>
</feature>
<reference evidence="3" key="1">
    <citation type="journal article" date="2016" name="Genome Announc.">
        <title>Genome sequence of Ustilaginoidea virens IPU010, a rice pathogenic fungus causing false smut.</title>
        <authorList>
            <person name="Kumagai T."/>
            <person name="Ishii T."/>
            <person name="Terai G."/>
            <person name="Umemura M."/>
            <person name="Machida M."/>
            <person name="Asai K."/>
        </authorList>
    </citation>
    <scope>NUCLEOTIDE SEQUENCE [LARGE SCALE GENOMIC DNA]</scope>
    <source>
        <strain evidence="3">IPU010</strain>
    </source>
</reference>
<name>A0A1B5KQW4_USTVR</name>
<feature type="transmembrane region" description="Helical" evidence="1">
    <location>
        <begin position="110"/>
        <end position="130"/>
    </location>
</feature>
<evidence type="ECO:0008006" key="4">
    <source>
        <dbReference type="Google" id="ProtNLM"/>
    </source>
</evidence>
<organism evidence="2 3">
    <name type="scientific">Ustilaginoidea virens</name>
    <name type="common">Rice false smut fungus</name>
    <name type="synonym">Villosiclava virens</name>
    <dbReference type="NCBI Taxonomy" id="1159556"/>
    <lineage>
        <taxon>Eukaryota</taxon>
        <taxon>Fungi</taxon>
        <taxon>Dikarya</taxon>
        <taxon>Ascomycota</taxon>
        <taxon>Pezizomycotina</taxon>
        <taxon>Sordariomycetes</taxon>
        <taxon>Hypocreomycetidae</taxon>
        <taxon>Hypocreales</taxon>
        <taxon>Clavicipitaceae</taxon>
        <taxon>Ustilaginoidea</taxon>
    </lineage>
</organism>
<keyword evidence="1" id="KW-0812">Transmembrane</keyword>